<organism evidence="2 3">
    <name type="scientific">Forsythia ovata</name>
    <dbReference type="NCBI Taxonomy" id="205694"/>
    <lineage>
        <taxon>Eukaryota</taxon>
        <taxon>Viridiplantae</taxon>
        <taxon>Streptophyta</taxon>
        <taxon>Embryophyta</taxon>
        <taxon>Tracheophyta</taxon>
        <taxon>Spermatophyta</taxon>
        <taxon>Magnoliopsida</taxon>
        <taxon>eudicotyledons</taxon>
        <taxon>Gunneridae</taxon>
        <taxon>Pentapetalae</taxon>
        <taxon>asterids</taxon>
        <taxon>lamiids</taxon>
        <taxon>Lamiales</taxon>
        <taxon>Oleaceae</taxon>
        <taxon>Forsythieae</taxon>
        <taxon>Forsythia</taxon>
    </lineage>
</organism>
<protein>
    <submittedName>
        <fullName evidence="2">Uncharacterized protein</fullName>
    </submittedName>
</protein>
<sequence>MENFEGRLLGVISKRLDHMEYKIDSLVELAVVGRFYSATSACDGPTSNTTNVQKAQPKLGAKKEAGLDDVMEGTEKERMLEDEAIEELVVGKQAGEDENVTDETEYVEK</sequence>
<gene>
    <name evidence="2" type="ORF">Fot_31244</name>
</gene>
<evidence type="ECO:0000256" key="1">
    <source>
        <dbReference type="SAM" id="MobiDB-lite"/>
    </source>
</evidence>
<feature type="region of interest" description="Disordered" evidence="1">
    <location>
        <begin position="42"/>
        <end position="65"/>
    </location>
</feature>
<reference evidence="3" key="1">
    <citation type="submission" date="2024-07" db="EMBL/GenBank/DDBJ databases">
        <title>Two chromosome-level genome assemblies of Korean endemic species Abeliophyllum distichum and Forsythia ovata (Oleaceae).</title>
        <authorList>
            <person name="Jang H."/>
        </authorList>
    </citation>
    <scope>NUCLEOTIDE SEQUENCE [LARGE SCALE GENOMIC DNA]</scope>
</reference>
<feature type="compositionally biased region" description="Polar residues" evidence="1">
    <location>
        <begin position="42"/>
        <end position="54"/>
    </location>
</feature>
<proteinExistence type="predicted"/>
<comment type="caution">
    <text evidence="2">The sequence shown here is derived from an EMBL/GenBank/DDBJ whole genome shotgun (WGS) entry which is preliminary data.</text>
</comment>
<evidence type="ECO:0000313" key="3">
    <source>
        <dbReference type="Proteomes" id="UP001604277"/>
    </source>
</evidence>
<dbReference type="Proteomes" id="UP001604277">
    <property type="component" value="Unassembled WGS sequence"/>
</dbReference>
<feature type="region of interest" description="Disordered" evidence="1">
    <location>
        <begin position="88"/>
        <end position="109"/>
    </location>
</feature>
<evidence type="ECO:0000313" key="2">
    <source>
        <dbReference type="EMBL" id="KAL2507597.1"/>
    </source>
</evidence>
<name>A0ABD1T4E7_9LAMI</name>
<accession>A0ABD1T4E7</accession>
<dbReference type="AlphaFoldDB" id="A0ABD1T4E7"/>
<keyword evidence="3" id="KW-1185">Reference proteome</keyword>
<dbReference type="EMBL" id="JBFOLJ010000009">
    <property type="protein sequence ID" value="KAL2507597.1"/>
    <property type="molecule type" value="Genomic_DNA"/>
</dbReference>
<feature type="compositionally biased region" description="Acidic residues" evidence="1">
    <location>
        <begin position="96"/>
        <end position="109"/>
    </location>
</feature>